<gene>
    <name evidence="1" type="ORF">TBRA_LOCUS1810</name>
</gene>
<accession>A0A6H5I013</accession>
<reference evidence="1 2" key="1">
    <citation type="submission" date="2020-02" db="EMBL/GenBank/DDBJ databases">
        <authorList>
            <person name="Ferguson B K."/>
        </authorList>
    </citation>
    <scope>NUCLEOTIDE SEQUENCE [LARGE SCALE GENOMIC DNA]</scope>
</reference>
<dbReference type="AlphaFoldDB" id="A0A6H5I013"/>
<sequence>MTGSVERSECAERGCARPEIYCPPTQQLLSRESLRLRTGRGPGSHRSQQAFAMRISSGTIMWNVHVRTRSFFGLQSSEWQ</sequence>
<evidence type="ECO:0000313" key="1">
    <source>
        <dbReference type="EMBL" id="CAB0029784.1"/>
    </source>
</evidence>
<dbReference type="Proteomes" id="UP000479190">
    <property type="component" value="Unassembled WGS sequence"/>
</dbReference>
<name>A0A6H5I013_9HYME</name>
<dbReference type="EMBL" id="CADCXV010000348">
    <property type="protein sequence ID" value="CAB0029784.1"/>
    <property type="molecule type" value="Genomic_DNA"/>
</dbReference>
<evidence type="ECO:0000313" key="2">
    <source>
        <dbReference type="Proteomes" id="UP000479190"/>
    </source>
</evidence>
<feature type="non-terminal residue" evidence="1">
    <location>
        <position position="80"/>
    </location>
</feature>
<proteinExistence type="predicted"/>
<protein>
    <submittedName>
        <fullName evidence="1">Uncharacterized protein</fullName>
    </submittedName>
</protein>
<organism evidence="1 2">
    <name type="scientific">Trichogramma brassicae</name>
    <dbReference type="NCBI Taxonomy" id="86971"/>
    <lineage>
        <taxon>Eukaryota</taxon>
        <taxon>Metazoa</taxon>
        <taxon>Ecdysozoa</taxon>
        <taxon>Arthropoda</taxon>
        <taxon>Hexapoda</taxon>
        <taxon>Insecta</taxon>
        <taxon>Pterygota</taxon>
        <taxon>Neoptera</taxon>
        <taxon>Endopterygota</taxon>
        <taxon>Hymenoptera</taxon>
        <taxon>Apocrita</taxon>
        <taxon>Proctotrupomorpha</taxon>
        <taxon>Chalcidoidea</taxon>
        <taxon>Trichogrammatidae</taxon>
        <taxon>Trichogramma</taxon>
    </lineage>
</organism>
<keyword evidence="2" id="KW-1185">Reference proteome</keyword>